<sequence length="88" mass="9621">MNCDTPLDLLATQLEILAKDLRAASRLPINCAELKDFMLQTALAVLQSLSAGNAEEPAVQSSLEERVAALESSVDKLVRWMSESRGEF</sequence>
<dbReference type="AlphaFoldDB" id="A0A6M3J337"/>
<evidence type="ECO:0000313" key="1">
    <source>
        <dbReference type="EMBL" id="QJA63735.1"/>
    </source>
</evidence>
<protein>
    <submittedName>
        <fullName evidence="1">Uncharacterized protein</fullName>
    </submittedName>
</protein>
<dbReference type="EMBL" id="MT141504">
    <property type="protein sequence ID" value="QJA63735.1"/>
    <property type="molecule type" value="Genomic_DNA"/>
</dbReference>
<organism evidence="1">
    <name type="scientific">viral metagenome</name>
    <dbReference type="NCBI Taxonomy" id="1070528"/>
    <lineage>
        <taxon>unclassified sequences</taxon>
        <taxon>metagenomes</taxon>
        <taxon>organismal metagenomes</taxon>
    </lineage>
</organism>
<proteinExistence type="predicted"/>
<reference evidence="1" key="1">
    <citation type="submission" date="2020-03" db="EMBL/GenBank/DDBJ databases">
        <title>The deep terrestrial virosphere.</title>
        <authorList>
            <person name="Holmfeldt K."/>
            <person name="Nilsson E."/>
            <person name="Simone D."/>
            <person name="Lopez-Fernandez M."/>
            <person name="Wu X."/>
            <person name="de Brujin I."/>
            <person name="Lundin D."/>
            <person name="Andersson A."/>
            <person name="Bertilsson S."/>
            <person name="Dopson M."/>
        </authorList>
    </citation>
    <scope>NUCLEOTIDE SEQUENCE</scope>
    <source>
        <strain evidence="1">MM415B00582</strain>
    </source>
</reference>
<accession>A0A6M3J337</accession>
<name>A0A6M3J337_9ZZZZ</name>
<gene>
    <name evidence="1" type="ORF">MM415B00582_0021</name>
</gene>